<name>A0A1A6C0X8_9GAMM</name>
<dbReference type="RefSeq" id="WP_038090053.1">
    <property type="nucleotide sequence ID" value="NZ_JQSG02000006.1"/>
</dbReference>
<keyword evidence="3" id="KW-1185">Reference proteome</keyword>
<dbReference type="Pfam" id="PF05137">
    <property type="entry name" value="PilN"/>
    <property type="match status" value="1"/>
</dbReference>
<gene>
    <name evidence="2" type="ORF">Thpro_022466</name>
</gene>
<dbReference type="EMBL" id="JQSG02000006">
    <property type="protein sequence ID" value="OBS08216.1"/>
    <property type="molecule type" value="Genomic_DNA"/>
</dbReference>
<dbReference type="OrthoDB" id="5296173at2"/>
<accession>A0A1A6C0X8</accession>
<dbReference type="AlphaFoldDB" id="A0A1A6C0X8"/>
<dbReference type="PANTHER" id="PTHR40278:SF2">
    <property type="entry name" value="TYPE IV PILUS INNER MEMBRANE COMPONENT PILN"/>
    <property type="match status" value="1"/>
</dbReference>
<proteinExistence type="predicted"/>
<evidence type="ECO:0000313" key="2">
    <source>
        <dbReference type="EMBL" id="OBS08216.1"/>
    </source>
</evidence>
<comment type="caution">
    <text evidence="2">The sequence shown here is derived from an EMBL/GenBank/DDBJ whole genome shotgun (WGS) entry which is preliminary data.</text>
</comment>
<protein>
    <submittedName>
        <fullName evidence="2">Type IV pilus biogenesis protein PilN</fullName>
    </submittedName>
</protein>
<dbReference type="GO" id="GO:0043107">
    <property type="term" value="P:type IV pilus-dependent motility"/>
    <property type="evidence" value="ECO:0007669"/>
    <property type="project" value="TreeGrafter"/>
</dbReference>
<dbReference type="GO" id="GO:0043683">
    <property type="term" value="P:type IV pilus assembly"/>
    <property type="evidence" value="ECO:0007669"/>
    <property type="project" value="TreeGrafter"/>
</dbReference>
<sequence>MARINLLPWRAELRKQKQSEFLALALFIAIVSGFVIFLVHSYMTGLIDYQNARNQYLRNEITLLDHKIAKIKTLDATKKALLNRMKIVEQLQASRPGVVHLFDQLVTTEPPGLYLTSFVQKGNTIALAGRADSNARVSTYMRQLDASPWFANAKLDLIVTKSTEIGKVSDFNLTVQQTMPSTKGHADKKGP</sequence>
<dbReference type="Proteomes" id="UP000029273">
    <property type="component" value="Unassembled WGS sequence"/>
</dbReference>
<dbReference type="InterPro" id="IPR052534">
    <property type="entry name" value="Extracell_DNA_Util/SecSys_Comp"/>
</dbReference>
<reference evidence="2 3" key="1">
    <citation type="journal article" date="2014" name="Genome Announc.">
        <title>Draft Genome Sequence of the Iron-Oxidizing, Acidophilic, and Halotolerant 'Thiobacillus prosperus' Type Strain DSM 5130.</title>
        <authorList>
            <person name="Ossandon F.J."/>
            <person name="Cardenas J.P."/>
            <person name="Corbett M."/>
            <person name="Quatrini R."/>
            <person name="Holmes D.S."/>
            <person name="Watkin E."/>
        </authorList>
    </citation>
    <scope>NUCLEOTIDE SEQUENCE [LARGE SCALE GENOMIC DNA]</scope>
    <source>
        <strain evidence="2 3">DSM 5130</strain>
    </source>
</reference>
<feature type="transmembrane region" description="Helical" evidence="1">
    <location>
        <begin position="21"/>
        <end position="43"/>
    </location>
</feature>
<dbReference type="PANTHER" id="PTHR40278">
    <property type="entry name" value="DNA UTILIZATION PROTEIN HOFN"/>
    <property type="match status" value="1"/>
</dbReference>
<keyword evidence="1" id="KW-0472">Membrane</keyword>
<keyword evidence="1" id="KW-1133">Transmembrane helix</keyword>
<dbReference type="InterPro" id="IPR007813">
    <property type="entry name" value="PilN"/>
</dbReference>
<evidence type="ECO:0000256" key="1">
    <source>
        <dbReference type="SAM" id="Phobius"/>
    </source>
</evidence>
<keyword evidence="1" id="KW-0812">Transmembrane</keyword>
<dbReference type="STRING" id="160660.BJI67_14780"/>
<evidence type="ECO:0000313" key="3">
    <source>
        <dbReference type="Proteomes" id="UP000029273"/>
    </source>
</evidence>
<organism evidence="2 3">
    <name type="scientific">Acidihalobacter prosperus</name>
    <dbReference type="NCBI Taxonomy" id="160660"/>
    <lineage>
        <taxon>Bacteria</taxon>
        <taxon>Pseudomonadati</taxon>
        <taxon>Pseudomonadota</taxon>
        <taxon>Gammaproteobacteria</taxon>
        <taxon>Chromatiales</taxon>
        <taxon>Ectothiorhodospiraceae</taxon>
        <taxon>Acidihalobacter</taxon>
    </lineage>
</organism>